<keyword evidence="4" id="KW-1185">Reference proteome</keyword>
<accession>A0ABY4E4K6</accession>
<evidence type="ECO:0000313" key="4">
    <source>
        <dbReference type="Proteomes" id="UP000832011"/>
    </source>
</evidence>
<reference evidence="3 4" key="1">
    <citation type="journal article" date="2022" name="Res Sq">
        <title>Evolution of multicellular longitudinally dividing oral cavity symbionts (Neisseriaceae).</title>
        <authorList>
            <person name="Nyongesa S."/>
            <person name="Weber P."/>
            <person name="Bernet E."/>
            <person name="Pullido F."/>
            <person name="Nieckarz M."/>
            <person name="Delaby M."/>
            <person name="Nieves C."/>
            <person name="Viehboeck T."/>
            <person name="Krause N."/>
            <person name="Rivera-Millot A."/>
            <person name="Nakamura A."/>
            <person name="Vischer N."/>
            <person name="VanNieuwenhze M."/>
            <person name="Brun Y."/>
            <person name="Cava F."/>
            <person name="Bulgheresi S."/>
            <person name="Veyrier F."/>
        </authorList>
    </citation>
    <scope>NUCLEOTIDE SEQUENCE [LARGE SCALE GENOMIC DNA]</scope>
    <source>
        <strain evidence="3 4">SN4</strain>
    </source>
</reference>
<evidence type="ECO:0000259" key="2">
    <source>
        <dbReference type="PROSITE" id="PS51123"/>
    </source>
</evidence>
<evidence type="ECO:0000256" key="1">
    <source>
        <dbReference type="PROSITE-ProRule" id="PRU00473"/>
    </source>
</evidence>
<dbReference type="PANTHER" id="PTHR30329:SF21">
    <property type="entry name" value="LIPOPROTEIN YIAD-RELATED"/>
    <property type="match status" value="1"/>
</dbReference>
<dbReference type="PANTHER" id="PTHR30329">
    <property type="entry name" value="STATOR ELEMENT OF FLAGELLAR MOTOR COMPLEX"/>
    <property type="match status" value="1"/>
</dbReference>
<dbReference type="RefSeq" id="WP_244796826.1">
    <property type="nucleotide sequence ID" value="NZ_CP091511.1"/>
</dbReference>
<dbReference type="PROSITE" id="PS51123">
    <property type="entry name" value="OMPA_2"/>
    <property type="match status" value="1"/>
</dbReference>
<dbReference type="SUPFAM" id="SSF103088">
    <property type="entry name" value="OmpA-like"/>
    <property type="match status" value="1"/>
</dbReference>
<dbReference type="EMBL" id="CP091511">
    <property type="protein sequence ID" value="UOO90437.1"/>
    <property type="molecule type" value="Genomic_DNA"/>
</dbReference>
<name>A0ABY4E4K6_9NEIS</name>
<keyword evidence="1" id="KW-0472">Membrane</keyword>
<dbReference type="InterPro" id="IPR050330">
    <property type="entry name" value="Bact_OuterMem_StrucFunc"/>
</dbReference>
<dbReference type="Pfam" id="PF00691">
    <property type="entry name" value="OmpA"/>
    <property type="match status" value="1"/>
</dbReference>
<evidence type="ECO:0000313" key="3">
    <source>
        <dbReference type="EMBL" id="UOO90437.1"/>
    </source>
</evidence>
<dbReference type="InterPro" id="IPR009282">
    <property type="entry name" value="DUF937"/>
</dbReference>
<gene>
    <name evidence="3" type="ORF">LVJ82_05520</name>
</gene>
<dbReference type="InterPro" id="IPR036737">
    <property type="entry name" value="OmpA-like_sf"/>
</dbReference>
<protein>
    <submittedName>
        <fullName evidence="3">OmpA family protein</fullName>
    </submittedName>
</protein>
<dbReference type="Proteomes" id="UP000832011">
    <property type="component" value="Chromosome"/>
</dbReference>
<organism evidence="3 4">
    <name type="scientific">Vitreoscilla massiliensis</name>
    <dbReference type="NCBI Taxonomy" id="1689272"/>
    <lineage>
        <taxon>Bacteria</taxon>
        <taxon>Pseudomonadati</taxon>
        <taxon>Pseudomonadota</taxon>
        <taxon>Betaproteobacteria</taxon>
        <taxon>Neisseriales</taxon>
        <taxon>Neisseriaceae</taxon>
        <taxon>Vitreoscilla</taxon>
    </lineage>
</organism>
<dbReference type="Gene3D" id="3.30.1330.60">
    <property type="entry name" value="OmpA-like domain"/>
    <property type="match status" value="1"/>
</dbReference>
<dbReference type="Pfam" id="PF06078">
    <property type="entry name" value="DUF937"/>
    <property type="match status" value="1"/>
</dbReference>
<sequence>MAVHIQEVLGQYVGPILAQYAQTALGLDEAHAFKSVEKSIPAVLAGVISHVGDEHAAKRFFNLLTGTNVDTKWLEAGNLQGDALAKVQKLGGQWLGLLFGSRGHEVEQAVAQDAGIDDAQASSIMSLAIPTVLAALKQWIQNNQYGQHQFYGQLVAQESFFSKIFSPKLLAAMGIPSALTLVAGIRSWGDQYFAEKSTVAAAAEAAPLRNTPPPVAPVATAKSGMGWAKWVLGLIVLGVLAYLGKTVFLDGQAPSAPAASAPVASAPAIAAPVAASTPVASAVSASAPAAASGVSAASDATAAPASDRTVFENGALKFYFATGSAKISADAKDLAAPLLAAAKEGKKLRISGYNDATGDAESNEWLAKKRAQAVRSFLNKQGVSKSQLELVKPEATTGQSGNMAQDRRVEVTIAE</sequence>
<proteinExistence type="predicted"/>
<feature type="domain" description="OmpA-like" evidence="2">
    <location>
        <begin position="307"/>
        <end position="415"/>
    </location>
</feature>
<dbReference type="CDD" id="cd07185">
    <property type="entry name" value="OmpA_C-like"/>
    <property type="match status" value="1"/>
</dbReference>
<dbReference type="InterPro" id="IPR006665">
    <property type="entry name" value="OmpA-like"/>
</dbReference>